<comment type="subcellular location">
    <subcellularLocation>
        <location evidence="2">Nucleus</location>
    </subcellularLocation>
</comment>
<dbReference type="OrthoDB" id="1934352at2759"/>
<feature type="compositionally biased region" description="Polar residues" evidence="3">
    <location>
        <begin position="230"/>
        <end position="244"/>
    </location>
</feature>
<feature type="compositionally biased region" description="Polar residues" evidence="3">
    <location>
        <begin position="297"/>
        <end position="319"/>
    </location>
</feature>
<name>A0A443NNX8_9MAGN</name>
<dbReference type="Pfam" id="PF09425">
    <property type="entry name" value="Jas_motif"/>
    <property type="match status" value="1"/>
</dbReference>
<dbReference type="PANTHER" id="PTHR33077:SF60">
    <property type="entry name" value="TIFY DOMAIN-CONTAINING PROTEIN"/>
    <property type="match status" value="1"/>
</dbReference>
<proteinExistence type="inferred from homology"/>
<dbReference type="EMBL" id="QPKB01000003">
    <property type="protein sequence ID" value="RWR80189.1"/>
    <property type="molecule type" value="Genomic_DNA"/>
</dbReference>
<evidence type="ECO:0000256" key="3">
    <source>
        <dbReference type="SAM" id="MobiDB-lite"/>
    </source>
</evidence>
<evidence type="ECO:0000256" key="2">
    <source>
        <dbReference type="RuleBase" id="RU369065"/>
    </source>
</evidence>
<feature type="region of interest" description="Disordered" evidence="3">
    <location>
        <begin position="63"/>
        <end position="153"/>
    </location>
</feature>
<evidence type="ECO:0000259" key="4">
    <source>
        <dbReference type="PROSITE" id="PS51320"/>
    </source>
</evidence>
<evidence type="ECO:0000256" key="1">
    <source>
        <dbReference type="ARBA" id="ARBA00008614"/>
    </source>
</evidence>
<comment type="similarity">
    <text evidence="1 2">Belongs to the TIFY/JAZ family.</text>
</comment>
<accession>A0A443NNX8</accession>
<feature type="compositionally biased region" description="Basic and acidic residues" evidence="3">
    <location>
        <begin position="248"/>
        <end position="257"/>
    </location>
</feature>
<dbReference type="AlphaFoldDB" id="A0A443NNX8"/>
<reference evidence="5 6" key="1">
    <citation type="journal article" date="2019" name="Nat. Plants">
        <title>Stout camphor tree genome fills gaps in understanding of flowering plant genome evolution.</title>
        <authorList>
            <person name="Chaw S.M."/>
            <person name="Liu Y.C."/>
            <person name="Wu Y.W."/>
            <person name="Wang H.Y."/>
            <person name="Lin C.I."/>
            <person name="Wu C.S."/>
            <person name="Ke H.M."/>
            <person name="Chang L.Y."/>
            <person name="Hsu C.Y."/>
            <person name="Yang H.T."/>
            <person name="Sudianto E."/>
            <person name="Hsu M.H."/>
            <person name="Wu K.P."/>
            <person name="Wang L.N."/>
            <person name="Leebens-Mack J.H."/>
            <person name="Tsai I.J."/>
        </authorList>
    </citation>
    <scope>NUCLEOTIDE SEQUENCE [LARGE SCALE GENOMIC DNA]</scope>
    <source>
        <strain evidence="6">cv. Chaw 1501</strain>
        <tissue evidence="5">Young leaves</tissue>
    </source>
</reference>
<dbReference type="Pfam" id="PF06200">
    <property type="entry name" value="tify"/>
    <property type="match status" value="1"/>
</dbReference>
<dbReference type="PANTHER" id="PTHR33077">
    <property type="entry name" value="PROTEIN TIFY 4A-RELATED-RELATED"/>
    <property type="match status" value="1"/>
</dbReference>
<dbReference type="PROSITE" id="PS51320">
    <property type="entry name" value="TIFY"/>
    <property type="match status" value="1"/>
</dbReference>
<feature type="region of interest" description="Disordered" evidence="3">
    <location>
        <begin position="1"/>
        <end position="25"/>
    </location>
</feature>
<feature type="compositionally biased region" description="Basic residues" evidence="3">
    <location>
        <begin position="275"/>
        <end position="285"/>
    </location>
</feature>
<dbReference type="STRING" id="337451.A0A443NNX8"/>
<evidence type="ECO:0000313" key="6">
    <source>
        <dbReference type="Proteomes" id="UP000283530"/>
    </source>
</evidence>
<keyword evidence="6" id="KW-1185">Reference proteome</keyword>
<protein>
    <recommendedName>
        <fullName evidence="2">Protein TIFY</fullName>
    </recommendedName>
    <alternativeName>
        <fullName evidence="2">Jasmonate ZIM domain-containing protein</fullName>
    </alternativeName>
</protein>
<dbReference type="InterPro" id="IPR010399">
    <property type="entry name" value="Tify_dom"/>
</dbReference>
<feature type="compositionally biased region" description="Pro residues" evidence="3">
    <location>
        <begin position="83"/>
        <end position="93"/>
    </location>
</feature>
<comment type="function">
    <text evidence="2">Repressor of jasmonate responses.</text>
</comment>
<dbReference type="SMART" id="SM00979">
    <property type="entry name" value="TIFY"/>
    <property type="match status" value="1"/>
</dbReference>
<dbReference type="GO" id="GO:0031347">
    <property type="term" value="P:regulation of defense response"/>
    <property type="evidence" value="ECO:0007669"/>
    <property type="project" value="UniProtKB-UniRule"/>
</dbReference>
<comment type="domain">
    <text evidence="2">The jas domain is required for interaction with COI1.</text>
</comment>
<dbReference type="GO" id="GO:2000022">
    <property type="term" value="P:regulation of jasmonic acid mediated signaling pathway"/>
    <property type="evidence" value="ECO:0007669"/>
    <property type="project" value="UniProtKB-UniRule"/>
</dbReference>
<evidence type="ECO:0000313" key="5">
    <source>
        <dbReference type="EMBL" id="RWR80189.1"/>
    </source>
</evidence>
<dbReference type="InterPro" id="IPR018467">
    <property type="entry name" value="CCT_CS"/>
</dbReference>
<comment type="caution">
    <text evidence="5">The sequence shown here is derived from an EMBL/GenBank/DDBJ whole genome shotgun (WGS) entry which is preliminary data.</text>
</comment>
<keyword evidence="2" id="KW-0539">Nucleus</keyword>
<dbReference type="Proteomes" id="UP000283530">
    <property type="component" value="Unassembled WGS sequence"/>
</dbReference>
<sequence length="357" mass="38289">MKPGEPVYRSPLDKPLSELTEEDISQLTREDCRKYLKDKGMRRPSWNKSQAIQQVISLKTLLESRPDSGDAAAAAGIRQKIAPPEPENPPHIEPAPADESASDRSKDAPQQSSGSGEGQAPCHTAAAGKGPFPLDSSISPRRRGATSGGSVGQMTIFYDGKVNVYEGVPPDKARMIMQLAGSPSNNCCLPCDVTTTASTASPLSRTMPSCVRTGAVASSPPLPVVTSSTNVQAQHQGKTGQYSQEGIEENKVSHESEGPASRKASLQRYLEKRKDRVRFKHKKKIGGSSSSNLEMYINQQVRTQSSNGQLSRSGTSSPTQPKPPHTPTRCSSVENLPKNLCLSVDLNDDGPEDGVQD</sequence>
<dbReference type="InterPro" id="IPR040390">
    <property type="entry name" value="TIFY/JAZ"/>
</dbReference>
<keyword evidence="2" id="KW-1184">Jasmonic acid signaling pathway</keyword>
<dbReference type="GO" id="GO:0009611">
    <property type="term" value="P:response to wounding"/>
    <property type="evidence" value="ECO:0007669"/>
    <property type="project" value="UniProtKB-UniRule"/>
</dbReference>
<gene>
    <name evidence="5" type="ORF">CKAN_00881600</name>
</gene>
<feature type="region of interest" description="Disordered" evidence="3">
    <location>
        <begin position="224"/>
        <end position="336"/>
    </location>
</feature>
<dbReference type="GO" id="GO:0005634">
    <property type="term" value="C:nucleus"/>
    <property type="evidence" value="ECO:0007669"/>
    <property type="project" value="UniProtKB-SubCell"/>
</dbReference>
<feature type="domain" description="Tify" evidence="4">
    <location>
        <begin position="147"/>
        <end position="182"/>
    </location>
</feature>
<organism evidence="5 6">
    <name type="scientific">Cinnamomum micranthum f. kanehirae</name>
    <dbReference type="NCBI Taxonomy" id="337451"/>
    <lineage>
        <taxon>Eukaryota</taxon>
        <taxon>Viridiplantae</taxon>
        <taxon>Streptophyta</taxon>
        <taxon>Embryophyta</taxon>
        <taxon>Tracheophyta</taxon>
        <taxon>Spermatophyta</taxon>
        <taxon>Magnoliopsida</taxon>
        <taxon>Magnoliidae</taxon>
        <taxon>Laurales</taxon>
        <taxon>Lauraceae</taxon>
        <taxon>Cinnamomum</taxon>
    </lineage>
</organism>